<keyword evidence="2" id="KW-1185">Reference proteome</keyword>
<protein>
    <submittedName>
        <fullName evidence="1">Uncharacterized protein</fullName>
    </submittedName>
</protein>
<dbReference type="EMBL" id="JAUTXU010000195">
    <property type="protein sequence ID" value="KAK3699639.1"/>
    <property type="molecule type" value="Genomic_DNA"/>
</dbReference>
<sequence length="304" mass="33247">MASARRLIVTGATGKQGGAVIAALLSNTSQPFEIYAVTRNKSSRGAHALASKPNVRVIEGDFDNAAAIFKQVTNPWGLFSVTMPLKGAKIEEAQGKAMTRAAVDAGVKHIVFTATERGGQSESDTNTTTIPHFISKYNIEKDIVEAAANSRQGTTWTFLRPVAFFENLSNDFLGKGFVAMWKLDGMDRKLQMISSKDVGHVGALAFLNAGADDYRNKAISLAGDELSPAEASKIFKEVTGHELPSTYGIVGRGLRWGLKEQLGMMFDWFVAAGFGPDVPRMSRQRYPFLMDFRTWLLTESAWKK</sequence>
<proteinExistence type="predicted"/>
<comment type="caution">
    <text evidence="1">The sequence shown here is derived from an EMBL/GenBank/DDBJ whole genome shotgun (WGS) entry which is preliminary data.</text>
</comment>
<gene>
    <name evidence="1" type="ORF">LTR37_016375</name>
</gene>
<evidence type="ECO:0000313" key="1">
    <source>
        <dbReference type="EMBL" id="KAK3699639.1"/>
    </source>
</evidence>
<reference evidence="1" key="1">
    <citation type="submission" date="2023-07" db="EMBL/GenBank/DDBJ databases">
        <title>Black Yeasts Isolated from many extreme environments.</title>
        <authorList>
            <person name="Coleine C."/>
            <person name="Stajich J.E."/>
            <person name="Selbmann L."/>
        </authorList>
    </citation>
    <scope>NUCLEOTIDE SEQUENCE</scope>
    <source>
        <strain evidence="1">CCFEE 5714</strain>
    </source>
</reference>
<dbReference type="Proteomes" id="UP001281147">
    <property type="component" value="Unassembled WGS sequence"/>
</dbReference>
<accession>A0ACC3MN28</accession>
<name>A0ACC3MN28_9PEZI</name>
<organism evidence="1 2">
    <name type="scientific">Vermiconidia calcicola</name>
    <dbReference type="NCBI Taxonomy" id="1690605"/>
    <lineage>
        <taxon>Eukaryota</taxon>
        <taxon>Fungi</taxon>
        <taxon>Dikarya</taxon>
        <taxon>Ascomycota</taxon>
        <taxon>Pezizomycotina</taxon>
        <taxon>Dothideomycetes</taxon>
        <taxon>Dothideomycetidae</taxon>
        <taxon>Mycosphaerellales</taxon>
        <taxon>Extremaceae</taxon>
        <taxon>Vermiconidia</taxon>
    </lineage>
</organism>
<evidence type="ECO:0000313" key="2">
    <source>
        <dbReference type="Proteomes" id="UP001281147"/>
    </source>
</evidence>